<dbReference type="SUPFAM" id="SSF48403">
    <property type="entry name" value="Ankyrin repeat"/>
    <property type="match status" value="1"/>
</dbReference>
<evidence type="ECO:0000313" key="6">
    <source>
        <dbReference type="Proteomes" id="UP000191500"/>
    </source>
</evidence>
<dbReference type="Pfam" id="PF12796">
    <property type="entry name" value="Ank_2"/>
    <property type="match status" value="1"/>
</dbReference>
<dbReference type="EMBL" id="MDDG01000015">
    <property type="protein sequence ID" value="OQE34886.1"/>
    <property type="molecule type" value="Genomic_DNA"/>
</dbReference>
<dbReference type="InterPro" id="IPR036770">
    <property type="entry name" value="Ankyrin_rpt-contain_sf"/>
</dbReference>
<comment type="caution">
    <text evidence="5">The sequence shown here is derived from an EMBL/GenBank/DDBJ whole genome shotgun (WGS) entry which is preliminary data.</text>
</comment>
<dbReference type="AlphaFoldDB" id="A0A1V6U8R0"/>
<keyword evidence="2 3" id="KW-0040">ANK repeat</keyword>
<dbReference type="Gene3D" id="1.25.40.20">
    <property type="entry name" value="Ankyrin repeat-containing domain"/>
    <property type="match status" value="1"/>
</dbReference>
<gene>
    <name evidence="5" type="ORF">PENCOP_c015G03114</name>
</gene>
<feature type="region of interest" description="Disordered" evidence="4">
    <location>
        <begin position="100"/>
        <end position="152"/>
    </location>
</feature>
<evidence type="ECO:0000256" key="1">
    <source>
        <dbReference type="ARBA" id="ARBA00022737"/>
    </source>
</evidence>
<evidence type="ECO:0000256" key="4">
    <source>
        <dbReference type="SAM" id="MobiDB-lite"/>
    </source>
</evidence>
<dbReference type="PROSITE" id="PS50088">
    <property type="entry name" value="ANK_REPEAT"/>
    <property type="match status" value="3"/>
</dbReference>
<sequence>MSSIPRTDAGLMPSLLNDFDLGDLSGAQSIKSHSGFSLDSGEQNNYIDLIPPVEITRPEQSEQMTRMTQEKVNTDMDWSFNTLPISEELRQHYTWAPNLPTSTHSEQMTQLPGQSSMEPAPFYSLPPPQSLPSRCASLPSPSASRTQTKEQSQDWHLPLHIAVEQGHELIIRELLRASVGINESDSAGRTAVHIAVHQKQEGILRILLEHGPDVNAIDKMGWTPVHHAAQNGFTSGLKLLLEHGSNLALRAPKRSPCLMPWS</sequence>
<keyword evidence="6" id="KW-1185">Reference proteome</keyword>
<feature type="compositionally biased region" description="Polar residues" evidence="4">
    <location>
        <begin position="100"/>
        <end position="117"/>
    </location>
</feature>
<name>A0A1V6U8R0_9EURO</name>
<dbReference type="InterPro" id="IPR002110">
    <property type="entry name" value="Ankyrin_rpt"/>
</dbReference>
<dbReference type="PANTHER" id="PTHR24171">
    <property type="entry name" value="ANKYRIN REPEAT DOMAIN-CONTAINING PROTEIN 39-RELATED"/>
    <property type="match status" value="1"/>
</dbReference>
<dbReference type="SMART" id="SM00248">
    <property type="entry name" value="ANK"/>
    <property type="match status" value="3"/>
</dbReference>
<protein>
    <submittedName>
        <fullName evidence="5">Uncharacterized protein</fullName>
    </submittedName>
</protein>
<reference evidence="6" key="1">
    <citation type="journal article" date="2017" name="Nat. Microbiol.">
        <title>Global analysis of biosynthetic gene clusters reveals vast potential of secondary metabolite production in Penicillium species.</title>
        <authorList>
            <person name="Nielsen J.C."/>
            <person name="Grijseels S."/>
            <person name="Prigent S."/>
            <person name="Ji B."/>
            <person name="Dainat J."/>
            <person name="Nielsen K.F."/>
            <person name="Frisvad J.C."/>
            <person name="Workman M."/>
            <person name="Nielsen J."/>
        </authorList>
    </citation>
    <scope>NUCLEOTIDE SEQUENCE [LARGE SCALE GENOMIC DNA]</scope>
    <source>
        <strain evidence="6">IBT 31321</strain>
    </source>
</reference>
<feature type="repeat" description="ANK" evidence="3">
    <location>
        <begin position="187"/>
        <end position="219"/>
    </location>
</feature>
<organism evidence="5 6">
    <name type="scientific">Penicillium coprophilum</name>
    <dbReference type="NCBI Taxonomy" id="36646"/>
    <lineage>
        <taxon>Eukaryota</taxon>
        <taxon>Fungi</taxon>
        <taxon>Dikarya</taxon>
        <taxon>Ascomycota</taxon>
        <taxon>Pezizomycotina</taxon>
        <taxon>Eurotiomycetes</taxon>
        <taxon>Eurotiomycetidae</taxon>
        <taxon>Eurotiales</taxon>
        <taxon>Aspergillaceae</taxon>
        <taxon>Penicillium</taxon>
    </lineage>
</organism>
<evidence type="ECO:0000256" key="2">
    <source>
        <dbReference type="ARBA" id="ARBA00023043"/>
    </source>
</evidence>
<feature type="repeat" description="ANK" evidence="3">
    <location>
        <begin position="220"/>
        <end position="252"/>
    </location>
</feature>
<dbReference type="STRING" id="36646.A0A1V6U8R0"/>
<dbReference type="PROSITE" id="PS50297">
    <property type="entry name" value="ANK_REP_REGION"/>
    <property type="match status" value="3"/>
</dbReference>
<proteinExistence type="predicted"/>
<dbReference type="Proteomes" id="UP000191500">
    <property type="component" value="Unassembled WGS sequence"/>
</dbReference>
<feature type="repeat" description="ANK" evidence="3">
    <location>
        <begin position="154"/>
        <end position="186"/>
    </location>
</feature>
<evidence type="ECO:0000313" key="5">
    <source>
        <dbReference type="EMBL" id="OQE34886.1"/>
    </source>
</evidence>
<accession>A0A1V6U8R0</accession>
<evidence type="ECO:0000256" key="3">
    <source>
        <dbReference type="PROSITE-ProRule" id="PRU00023"/>
    </source>
</evidence>
<keyword evidence="1" id="KW-0677">Repeat</keyword>